<name>A0A5N1JSZ5_9HYPH</name>
<protein>
    <submittedName>
        <fullName evidence="1">Uncharacterized protein</fullName>
    </submittedName>
</protein>
<dbReference type="AlphaFoldDB" id="A0A5N1JSZ5"/>
<organism evidence="1 2">
    <name type="scientific">Ochrobactrum quorumnocens</name>
    <dbReference type="NCBI Taxonomy" id="271865"/>
    <lineage>
        <taxon>Bacteria</taxon>
        <taxon>Pseudomonadati</taxon>
        <taxon>Pseudomonadota</taxon>
        <taxon>Alphaproteobacteria</taxon>
        <taxon>Hyphomicrobiales</taxon>
        <taxon>Brucellaceae</taxon>
        <taxon>Brucella/Ochrobactrum group</taxon>
        <taxon>Ochrobactrum</taxon>
    </lineage>
</organism>
<gene>
    <name evidence="1" type="ORF">F3W84_17600</name>
</gene>
<evidence type="ECO:0000313" key="2">
    <source>
        <dbReference type="Proteomes" id="UP000327108"/>
    </source>
</evidence>
<proteinExistence type="predicted"/>
<comment type="caution">
    <text evidence="1">The sequence shown here is derived from an EMBL/GenBank/DDBJ whole genome shotgun (WGS) entry which is preliminary data.</text>
</comment>
<accession>A0A5N1JSZ5</accession>
<reference evidence="1 2" key="1">
    <citation type="submission" date="2019-09" db="EMBL/GenBank/DDBJ databases">
        <title>Biological control of the noxious weed angled onion (Allium triquetrum) thwarted by endophytic bacteria in Victoria, Australia.</title>
        <authorList>
            <person name="Tehranchian P."/>
            <person name="Adair R.J."/>
            <person name="Van T.H."/>
            <person name="Morrison P.D."/>
            <person name="Williams H."/>
            <person name="Lawrie A.C."/>
        </authorList>
    </citation>
    <scope>NUCLEOTIDE SEQUENCE [LARGE SCALE GENOMIC DNA]</scope>
    <source>
        <strain evidence="1 2">RPTAtOch1</strain>
    </source>
</reference>
<dbReference type="RefSeq" id="WP_151094953.1">
    <property type="nucleotide sequence ID" value="NZ_JBJDSA010000029.1"/>
</dbReference>
<sequence>MKSLSIAITALTLFVALPKAEAQTFRVCHGYECYYKTKVTLSDQDLRRIQNLMRQGAQSPAAERKALRAAVALFEQRSTAAIGVRDKPRMQFGKARIKGQMDCIDESTNTDNFIRYLDSRGWLKHHAPVRKTARGSFFDGRYPHWTAVIQAKDSERWAVDSWYEAGGGPPDIMPLADWKRRGYGGER</sequence>
<dbReference type="EMBL" id="VYXQ01000019">
    <property type="protein sequence ID" value="KAA9366279.1"/>
    <property type="molecule type" value="Genomic_DNA"/>
</dbReference>
<keyword evidence="2" id="KW-1185">Reference proteome</keyword>
<evidence type="ECO:0000313" key="1">
    <source>
        <dbReference type="EMBL" id="KAA9366279.1"/>
    </source>
</evidence>
<dbReference type="Proteomes" id="UP000327108">
    <property type="component" value="Unassembled WGS sequence"/>
</dbReference>